<accession>A0A317MX56</accession>
<proteinExistence type="predicted"/>
<dbReference type="EMBL" id="QGTJ01000003">
    <property type="protein sequence ID" value="PWV63094.1"/>
    <property type="molecule type" value="Genomic_DNA"/>
</dbReference>
<dbReference type="Gene3D" id="1.20.58.2180">
    <property type="match status" value="1"/>
</dbReference>
<dbReference type="Proteomes" id="UP000246569">
    <property type="component" value="Unassembled WGS sequence"/>
</dbReference>
<feature type="chain" id="PRO_5016360387" evidence="1">
    <location>
        <begin position="25"/>
        <end position="352"/>
    </location>
</feature>
<dbReference type="PANTHER" id="PTHR30535">
    <property type="entry name" value="VITAMIN B12-BINDING PROTEIN"/>
    <property type="match status" value="1"/>
</dbReference>
<gene>
    <name evidence="3" type="ORF">C7443_10318</name>
</gene>
<dbReference type="PANTHER" id="PTHR30535:SF34">
    <property type="entry name" value="MOLYBDATE-BINDING PROTEIN MOLA"/>
    <property type="match status" value="1"/>
</dbReference>
<evidence type="ECO:0000313" key="3">
    <source>
        <dbReference type="EMBL" id="PWV63094.1"/>
    </source>
</evidence>
<reference evidence="3 4" key="1">
    <citation type="submission" date="2018-05" db="EMBL/GenBank/DDBJ databases">
        <title>Genomic Encyclopedia of Type Strains, Phase IV (KMG-IV): sequencing the most valuable type-strain genomes for metagenomic binning, comparative biology and taxonomic classification.</title>
        <authorList>
            <person name="Goeker M."/>
        </authorList>
    </citation>
    <scope>NUCLEOTIDE SEQUENCE [LARGE SCALE GENOMIC DNA]</scope>
    <source>
        <strain evidence="3 4">DSM 23606</strain>
    </source>
</reference>
<dbReference type="PROSITE" id="PS50983">
    <property type="entry name" value="FE_B12_PBP"/>
    <property type="match status" value="1"/>
</dbReference>
<comment type="caution">
    <text evidence="3">The sequence shown here is derived from an EMBL/GenBank/DDBJ whole genome shotgun (WGS) entry which is preliminary data.</text>
</comment>
<dbReference type="SUPFAM" id="SSF53807">
    <property type="entry name" value="Helical backbone' metal receptor"/>
    <property type="match status" value="1"/>
</dbReference>
<dbReference type="RefSeq" id="WP_110017610.1">
    <property type="nucleotide sequence ID" value="NZ_QGTJ01000003.1"/>
</dbReference>
<dbReference type="InterPro" id="IPR002491">
    <property type="entry name" value="ABC_transptr_periplasmic_BD"/>
</dbReference>
<dbReference type="Pfam" id="PF01497">
    <property type="entry name" value="Peripla_BP_2"/>
    <property type="match status" value="1"/>
</dbReference>
<evidence type="ECO:0000256" key="1">
    <source>
        <dbReference type="SAM" id="SignalP"/>
    </source>
</evidence>
<dbReference type="AlphaFoldDB" id="A0A317MX56"/>
<organism evidence="3 4">
    <name type="scientific">Plasticicumulans acidivorans</name>
    <dbReference type="NCBI Taxonomy" id="886464"/>
    <lineage>
        <taxon>Bacteria</taxon>
        <taxon>Pseudomonadati</taxon>
        <taxon>Pseudomonadota</taxon>
        <taxon>Gammaproteobacteria</taxon>
        <taxon>Candidatus Competibacteraceae</taxon>
        <taxon>Plasticicumulans</taxon>
    </lineage>
</organism>
<dbReference type="Gene3D" id="3.40.50.1980">
    <property type="entry name" value="Nitrogenase molybdenum iron protein domain"/>
    <property type="match status" value="2"/>
</dbReference>
<feature type="signal peptide" evidence="1">
    <location>
        <begin position="1"/>
        <end position="24"/>
    </location>
</feature>
<dbReference type="InterPro" id="IPR050902">
    <property type="entry name" value="ABC_Transporter_SBP"/>
</dbReference>
<feature type="domain" description="Fe/B12 periplasmic-binding" evidence="2">
    <location>
        <begin position="33"/>
        <end position="310"/>
    </location>
</feature>
<keyword evidence="1" id="KW-0732">Signal</keyword>
<name>A0A317MX56_9GAMM</name>
<evidence type="ECO:0000259" key="2">
    <source>
        <dbReference type="PROSITE" id="PS50983"/>
    </source>
</evidence>
<dbReference type="OrthoDB" id="9775594at2"/>
<keyword evidence="4" id="KW-1185">Reference proteome</keyword>
<evidence type="ECO:0000313" key="4">
    <source>
        <dbReference type="Proteomes" id="UP000246569"/>
    </source>
</evidence>
<sequence length="352" mass="39007">MGARRFYLLTLLLAALLGSAPALAERQLADMSGRLLTLPDTVQRVYAIGHCIPVVAAVAPHKLANNYRLGERALALLAPALREGKVMPAQGMRFSDEEIVTMAPDLIVMEAMPGAGERADRLQEKLKIPVLLIEQDLRDFKRTFHLLGEVLGEPAQAQVLADFVATYLDPIPQLAKRIAPAQRKRVYYAEGPDGLSTNPAGSSHTQVLDFVGGVNVAQVANLPDEGMSSVSLEQIYVWQPDLILVWTPAAEQATTWTAIVDNPLWQRVEAVRSGRVVQIPWLPYSWFDRPPGSNRILGVIWLAELLYPEVYHFDLEAVTREYFSTFYHREPSAEEVRALLALSRPQAGRATP</sequence>
<protein>
    <submittedName>
        <fullName evidence="3">Iron complex transport system substrate-binding protein</fullName>
    </submittedName>
</protein>